<feature type="domain" description="AAA+ ATPase" evidence="1">
    <location>
        <begin position="42"/>
        <end position="185"/>
    </location>
</feature>
<dbReference type="SUPFAM" id="SSF52540">
    <property type="entry name" value="P-loop containing nucleoside triphosphate hydrolases"/>
    <property type="match status" value="1"/>
</dbReference>
<accession>A0A1F6VAF2</accession>
<dbReference type="InterPro" id="IPR027417">
    <property type="entry name" value="P-loop_NTPase"/>
</dbReference>
<dbReference type="PANTHER" id="PTHR35894:SF1">
    <property type="entry name" value="PHOSPHORIBULOKINASE _ URIDINE KINASE FAMILY"/>
    <property type="match status" value="1"/>
</dbReference>
<dbReference type="Gene3D" id="3.40.50.300">
    <property type="entry name" value="P-loop containing nucleotide triphosphate hydrolases"/>
    <property type="match status" value="1"/>
</dbReference>
<comment type="caution">
    <text evidence="2">The sequence shown here is derived from an EMBL/GenBank/DDBJ whole genome shotgun (WGS) entry which is preliminary data.</text>
</comment>
<dbReference type="Pfam" id="PF13401">
    <property type="entry name" value="AAA_22"/>
    <property type="match status" value="1"/>
</dbReference>
<dbReference type="GO" id="GO:0016887">
    <property type="term" value="F:ATP hydrolysis activity"/>
    <property type="evidence" value="ECO:0007669"/>
    <property type="project" value="InterPro"/>
</dbReference>
<dbReference type="InterPro" id="IPR003593">
    <property type="entry name" value="AAA+_ATPase"/>
</dbReference>
<gene>
    <name evidence="2" type="ORF">A2W18_13285</name>
</gene>
<dbReference type="AlphaFoldDB" id="A0A1F6VAF2"/>
<organism evidence="2 3">
    <name type="scientific">Candidatus Muproteobacteria bacterium RBG_16_60_9</name>
    <dbReference type="NCBI Taxonomy" id="1817755"/>
    <lineage>
        <taxon>Bacteria</taxon>
        <taxon>Pseudomonadati</taxon>
        <taxon>Pseudomonadota</taxon>
        <taxon>Candidatus Muproteobacteria</taxon>
    </lineage>
</organism>
<protein>
    <recommendedName>
        <fullName evidence="1">AAA+ ATPase domain-containing protein</fullName>
    </recommendedName>
</protein>
<dbReference type="Proteomes" id="UP000179076">
    <property type="component" value="Unassembled WGS sequence"/>
</dbReference>
<dbReference type="InterPro" id="IPR049945">
    <property type="entry name" value="AAA_22"/>
</dbReference>
<sequence length="354" mass="40119">MYLDFFKLREFPFRLTPDTDFLYMSEAHSRAKAYMDYTVWNRDGFVVITGEIGCGKTTLLQKLLTELDENVLVAKIFQTQLDEVEFLQAVLVEFGLNPFNAKKVELIDMLNSFLVDQFHQGRQLVLVVDDTHNLSPKVLEEIRMLSGLETKKEKVLHVILVGQPQLNEMLEAPELEQLLQRVRLRYHLKSLSENDTKAYILHRLNVAGCSDAKLFAPATWPVIYKYTGGLPRLINTLCDTALVCAYADNQAVVTEAILNGAIEELHWLPYAKRVNQQRLRSQPASNDYQAELRDHTRALIGVGQRMTQLDALVPALNALTGRMANIENLLRRIAGELPTLVPGSADRKGGSRQK</sequence>
<evidence type="ECO:0000313" key="3">
    <source>
        <dbReference type="Proteomes" id="UP000179076"/>
    </source>
</evidence>
<dbReference type="EMBL" id="MFSP01000085">
    <property type="protein sequence ID" value="OGI66539.1"/>
    <property type="molecule type" value="Genomic_DNA"/>
</dbReference>
<evidence type="ECO:0000313" key="2">
    <source>
        <dbReference type="EMBL" id="OGI66539.1"/>
    </source>
</evidence>
<evidence type="ECO:0000259" key="1">
    <source>
        <dbReference type="SMART" id="SM00382"/>
    </source>
</evidence>
<proteinExistence type="predicted"/>
<dbReference type="PANTHER" id="PTHR35894">
    <property type="entry name" value="GENERAL SECRETION PATHWAY PROTEIN A-RELATED"/>
    <property type="match status" value="1"/>
</dbReference>
<reference evidence="2 3" key="1">
    <citation type="journal article" date="2016" name="Nat. Commun.">
        <title>Thousands of microbial genomes shed light on interconnected biogeochemical processes in an aquifer system.</title>
        <authorList>
            <person name="Anantharaman K."/>
            <person name="Brown C.T."/>
            <person name="Hug L.A."/>
            <person name="Sharon I."/>
            <person name="Castelle C.J."/>
            <person name="Probst A.J."/>
            <person name="Thomas B.C."/>
            <person name="Singh A."/>
            <person name="Wilkins M.J."/>
            <person name="Karaoz U."/>
            <person name="Brodie E.L."/>
            <person name="Williams K.H."/>
            <person name="Hubbard S.S."/>
            <person name="Banfield J.F."/>
        </authorList>
    </citation>
    <scope>NUCLEOTIDE SEQUENCE [LARGE SCALE GENOMIC DNA]</scope>
</reference>
<dbReference type="SMART" id="SM00382">
    <property type="entry name" value="AAA"/>
    <property type="match status" value="1"/>
</dbReference>
<name>A0A1F6VAF2_9PROT</name>
<dbReference type="InterPro" id="IPR052026">
    <property type="entry name" value="ExeA_AAA_ATPase_DNA-bind"/>
</dbReference>